<dbReference type="OMA" id="PQMGGCW"/>
<sequence>MSILKGIMQGFSKGGSAAPAAPQKSEPTVLSFSDNAPSWQQLEEMVKAQHAELGVDFWRNPNEGDLHPMATRRTFGSSAPVRVKLYRDHASWCPYCHKVWMQLEEKRIPYEIEKINMRCYGDKPASFMAKVPNGLLPVIELDGRVVTESAVIMNLLEQAFPDNKPLMPPQGTPERARADQLMRLERRFFSDWLGWLTSDWNHARGKAQFEATVDAVAAELERAGGPYFLGSDISLVDITFAPMLERAAASLTYYKGFHLRGQGRWPAVDRWFAAMESRPTYLGTRSDYYTHAHDLPPQLGGCAMHEEGEPLAAALDGTDGVHWRLPLPPLSASSLPEPYCPGDNPPVDRLEAAAKLVRNHDAVVRFALRGPGQPGPRPVTAPLADPTAIPNTNYTAEADAALRHVAHALLAGVEAKQLSQHALQTSASGGLSGAAVVLAADYLRDRVGVPRDMRYPAARQLRAHLNWLIDSLTAAAPTSA</sequence>
<dbReference type="GeneID" id="5715643"/>
<dbReference type="InterPro" id="IPR050983">
    <property type="entry name" value="GST_Omega/HSP26"/>
</dbReference>
<dbReference type="Gene3D" id="3.40.30.10">
    <property type="entry name" value="Glutaredoxin"/>
    <property type="match status" value="1"/>
</dbReference>
<dbReference type="SFLD" id="SFLDS00019">
    <property type="entry name" value="Glutathione_Transferase_(cytos"/>
    <property type="match status" value="1"/>
</dbReference>
<dbReference type="InterPro" id="IPR010987">
    <property type="entry name" value="Glutathione-S-Trfase_C-like"/>
</dbReference>
<dbReference type="STRING" id="3055.A0A2K3E7M3"/>
<dbReference type="InterPro" id="IPR036249">
    <property type="entry name" value="Thioredoxin-like_sf"/>
</dbReference>
<reference evidence="3 4" key="1">
    <citation type="journal article" date="2007" name="Science">
        <title>The Chlamydomonas genome reveals the evolution of key animal and plant functions.</title>
        <authorList>
            <person name="Merchant S.S."/>
            <person name="Prochnik S.E."/>
            <person name="Vallon O."/>
            <person name="Harris E.H."/>
            <person name="Karpowicz S.J."/>
            <person name="Witman G.B."/>
            <person name="Terry A."/>
            <person name="Salamov A."/>
            <person name="Fritz-Laylin L.K."/>
            <person name="Marechal-Drouard L."/>
            <person name="Marshall W.F."/>
            <person name="Qu L.H."/>
            <person name="Nelson D.R."/>
            <person name="Sanderfoot A.A."/>
            <person name="Spalding M.H."/>
            <person name="Kapitonov V.V."/>
            <person name="Ren Q."/>
            <person name="Ferris P."/>
            <person name="Lindquist E."/>
            <person name="Shapiro H."/>
            <person name="Lucas S.M."/>
            <person name="Grimwood J."/>
            <person name="Schmutz J."/>
            <person name="Cardol P."/>
            <person name="Cerutti H."/>
            <person name="Chanfreau G."/>
            <person name="Chen C.L."/>
            <person name="Cognat V."/>
            <person name="Croft M.T."/>
            <person name="Dent R."/>
            <person name="Dutcher S."/>
            <person name="Fernandez E."/>
            <person name="Fukuzawa H."/>
            <person name="Gonzalez-Ballester D."/>
            <person name="Gonzalez-Halphen D."/>
            <person name="Hallmann A."/>
            <person name="Hanikenne M."/>
            <person name="Hippler M."/>
            <person name="Inwood W."/>
            <person name="Jabbari K."/>
            <person name="Kalanon M."/>
            <person name="Kuras R."/>
            <person name="Lefebvre P.A."/>
            <person name="Lemaire S.D."/>
            <person name="Lobanov A.V."/>
            <person name="Lohr M."/>
            <person name="Manuell A."/>
            <person name="Meier I."/>
            <person name="Mets L."/>
            <person name="Mittag M."/>
            <person name="Mittelmeier T."/>
            <person name="Moroney J.V."/>
            <person name="Moseley J."/>
            <person name="Napoli C."/>
            <person name="Nedelcu A.M."/>
            <person name="Niyogi K."/>
            <person name="Novoselov S.V."/>
            <person name="Paulsen I.T."/>
            <person name="Pazour G."/>
            <person name="Purton S."/>
            <person name="Ral J.P."/>
            <person name="Riano-Pachon D.M."/>
            <person name="Riekhof W."/>
            <person name="Rymarquis L."/>
            <person name="Schroda M."/>
            <person name="Stern D."/>
            <person name="Umen J."/>
            <person name="Willows R."/>
            <person name="Wilson N."/>
            <person name="Zimmer S.L."/>
            <person name="Allmer J."/>
            <person name="Balk J."/>
            <person name="Bisova K."/>
            <person name="Chen C.J."/>
            <person name="Elias M."/>
            <person name="Gendler K."/>
            <person name="Hauser C."/>
            <person name="Lamb M.R."/>
            <person name="Ledford H."/>
            <person name="Long J.C."/>
            <person name="Minagawa J."/>
            <person name="Page M.D."/>
            <person name="Pan J."/>
            <person name="Pootakham W."/>
            <person name="Roje S."/>
            <person name="Rose A."/>
            <person name="Stahlberg E."/>
            <person name="Terauchi A.M."/>
            <person name="Yang P."/>
            <person name="Ball S."/>
            <person name="Bowler C."/>
            <person name="Dieckmann C.L."/>
            <person name="Gladyshev V.N."/>
            <person name="Green P."/>
            <person name="Jorgensen R."/>
            <person name="Mayfield S."/>
            <person name="Mueller-Roeber B."/>
            <person name="Rajamani S."/>
            <person name="Sayre R.T."/>
            <person name="Brokstein P."/>
            <person name="Dubchak I."/>
            <person name="Goodstein D."/>
            <person name="Hornick L."/>
            <person name="Huang Y.W."/>
            <person name="Jhaveri J."/>
            <person name="Luo Y."/>
            <person name="Martinez D."/>
            <person name="Ngau W.C."/>
            <person name="Otillar B."/>
            <person name="Poliakov A."/>
            <person name="Porter A."/>
            <person name="Szajkowski L."/>
            <person name="Werner G."/>
            <person name="Zhou K."/>
            <person name="Grigoriev I.V."/>
            <person name="Rokhsar D.S."/>
            <person name="Grossman A.R."/>
        </authorList>
    </citation>
    <scope>NUCLEOTIDE SEQUENCE [LARGE SCALE GENOMIC DNA]</scope>
    <source>
        <strain evidence="4">CC-503</strain>
    </source>
</reference>
<evidence type="ECO:0000313" key="3">
    <source>
        <dbReference type="EMBL" id="PNW88790.1"/>
    </source>
</evidence>
<evidence type="ECO:0000259" key="2">
    <source>
        <dbReference type="PROSITE" id="PS50405"/>
    </source>
</evidence>
<evidence type="ECO:0000313" key="4">
    <source>
        <dbReference type="Proteomes" id="UP000006906"/>
    </source>
</evidence>
<protein>
    <recommendedName>
        <fullName evidence="5">Glutathione S-transferase</fullName>
    </recommendedName>
</protein>
<dbReference type="InterPro" id="IPR036282">
    <property type="entry name" value="Glutathione-S-Trfase_C_sf"/>
</dbReference>
<dbReference type="Gramene" id="PNW88790">
    <property type="protein sequence ID" value="PNW88790"/>
    <property type="gene ID" value="CHLRE_01g044700v5"/>
</dbReference>
<dbReference type="EMBL" id="CM008962">
    <property type="protein sequence ID" value="PNW88790.1"/>
    <property type="molecule type" value="Genomic_DNA"/>
</dbReference>
<dbReference type="Proteomes" id="UP000006906">
    <property type="component" value="Chromosome 1"/>
</dbReference>
<evidence type="ECO:0000259" key="1">
    <source>
        <dbReference type="PROSITE" id="PS50404"/>
    </source>
</evidence>
<dbReference type="InParanoid" id="A0A2K3E7M3"/>
<dbReference type="OrthoDB" id="4951845at2759"/>
<dbReference type="PROSITE" id="PS51354">
    <property type="entry name" value="GLUTAREDOXIN_2"/>
    <property type="match status" value="1"/>
</dbReference>
<name>A0A2K3E7M3_CHLRE</name>
<proteinExistence type="predicted"/>
<dbReference type="Pfam" id="PF13410">
    <property type="entry name" value="GST_C_2"/>
    <property type="match status" value="1"/>
</dbReference>
<dbReference type="PaxDb" id="3055-EDP09932"/>
<dbReference type="CDD" id="cd00570">
    <property type="entry name" value="GST_N_family"/>
    <property type="match status" value="1"/>
</dbReference>
<dbReference type="SUPFAM" id="SSF47616">
    <property type="entry name" value="GST C-terminal domain-like"/>
    <property type="match status" value="1"/>
</dbReference>
<dbReference type="GO" id="GO:0004364">
    <property type="term" value="F:glutathione transferase activity"/>
    <property type="evidence" value="ECO:0000318"/>
    <property type="project" value="GO_Central"/>
</dbReference>
<accession>A0A2K3E7M3</accession>
<dbReference type="PANTHER" id="PTHR43968:SF14">
    <property type="entry name" value="GLUTATHIONE S-TRANSFERASE"/>
    <property type="match status" value="1"/>
</dbReference>
<dbReference type="KEGG" id="cre:CHLRE_01g044700v5"/>
<dbReference type="PROSITE" id="PS50405">
    <property type="entry name" value="GST_CTER"/>
    <property type="match status" value="1"/>
</dbReference>
<dbReference type="Pfam" id="PF13409">
    <property type="entry name" value="GST_N_2"/>
    <property type="match status" value="1"/>
</dbReference>
<dbReference type="SUPFAM" id="SSF52833">
    <property type="entry name" value="Thioredoxin-like"/>
    <property type="match status" value="1"/>
</dbReference>
<dbReference type="PANTHER" id="PTHR43968">
    <property type="match status" value="1"/>
</dbReference>
<keyword evidence="4" id="KW-1185">Reference proteome</keyword>
<feature type="domain" description="GST N-terminal" evidence="1">
    <location>
        <begin position="83"/>
        <end position="164"/>
    </location>
</feature>
<dbReference type="CDD" id="cd00299">
    <property type="entry name" value="GST_C_family"/>
    <property type="match status" value="1"/>
</dbReference>
<dbReference type="PROSITE" id="PS50404">
    <property type="entry name" value="GST_NTER"/>
    <property type="match status" value="1"/>
</dbReference>
<dbReference type="InterPro" id="IPR004045">
    <property type="entry name" value="Glutathione_S-Trfase_N"/>
</dbReference>
<dbReference type="Gene3D" id="1.20.1050.10">
    <property type="match status" value="1"/>
</dbReference>
<feature type="domain" description="GST C-terminal" evidence="2">
    <location>
        <begin position="171"/>
        <end position="297"/>
    </location>
</feature>
<gene>
    <name evidence="3" type="ORF">CHLRE_01g044700v5</name>
</gene>
<dbReference type="RefSeq" id="XP_042928775.1">
    <property type="nucleotide sequence ID" value="XM_043058861.1"/>
</dbReference>
<dbReference type="InterPro" id="IPR040079">
    <property type="entry name" value="Glutathione_S-Trfase"/>
</dbReference>
<dbReference type="SFLD" id="SFLDG00358">
    <property type="entry name" value="Main_(cytGST)"/>
    <property type="match status" value="1"/>
</dbReference>
<organism evidence="3 4">
    <name type="scientific">Chlamydomonas reinhardtii</name>
    <name type="common">Chlamydomonas smithii</name>
    <dbReference type="NCBI Taxonomy" id="3055"/>
    <lineage>
        <taxon>Eukaryota</taxon>
        <taxon>Viridiplantae</taxon>
        <taxon>Chlorophyta</taxon>
        <taxon>core chlorophytes</taxon>
        <taxon>Chlorophyceae</taxon>
        <taxon>CS clade</taxon>
        <taxon>Chlamydomonadales</taxon>
        <taxon>Chlamydomonadaceae</taxon>
        <taxon>Chlamydomonas</taxon>
    </lineage>
</organism>
<evidence type="ECO:0008006" key="5">
    <source>
        <dbReference type="Google" id="ProtNLM"/>
    </source>
</evidence>
<dbReference type="AlphaFoldDB" id="A0A2K3E7M3"/>